<name>A0A150WHM6_BDEBC</name>
<evidence type="ECO:0000313" key="1">
    <source>
        <dbReference type="EMBL" id="KYG62480.1"/>
    </source>
</evidence>
<gene>
    <name evidence="1" type="ORF">AZI86_16745</name>
</gene>
<evidence type="ECO:0000313" key="2">
    <source>
        <dbReference type="Proteomes" id="UP000075320"/>
    </source>
</evidence>
<dbReference type="Proteomes" id="UP000075320">
    <property type="component" value="Unassembled WGS sequence"/>
</dbReference>
<protein>
    <submittedName>
        <fullName evidence="1">Uncharacterized protein</fullName>
    </submittedName>
</protein>
<organism evidence="1 2">
    <name type="scientific">Bdellovibrio bacteriovorus</name>
    <dbReference type="NCBI Taxonomy" id="959"/>
    <lineage>
        <taxon>Bacteria</taxon>
        <taxon>Pseudomonadati</taxon>
        <taxon>Bdellovibrionota</taxon>
        <taxon>Bdellovibrionia</taxon>
        <taxon>Bdellovibrionales</taxon>
        <taxon>Pseudobdellovibrionaceae</taxon>
        <taxon>Bdellovibrio</taxon>
    </lineage>
</organism>
<dbReference type="AlphaFoldDB" id="A0A150WHM6"/>
<proteinExistence type="predicted"/>
<reference evidence="1 2" key="1">
    <citation type="submission" date="2016-03" db="EMBL/GenBank/DDBJ databases">
        <authorList>
            <person name="Ploux O."/>
        </authorList>
    </citation>
    <scope>NUCLEOTIDE SEQUENCE [LARGE SCALE GENOMIC DNA]</scope>
    <source>
        <strain evidence="1 2">R0</strain>
    </source>
</reference>
<sequence length="65" mass="7005">MVLFPGGPDVELALGSGFSEGKTVILAAFPRGNTFFRGKNAKKVIFDAFFFGQRPGNGYTLRSFG</sequence>
<dbReference type="EMBL" id="LUKE01000005">
    <property type="protein sequence ID" value="KYG62480.1"/>
    <property type="molecule type" value="Genomic_DNA"/>
</dbReference>
<keyword evidence="2" id="KW-1185">Reference proteome</keyword>
<accession>A0A150WHM6</accession>
<comment type="caution">
    <text evidence="1">The sequence shown here is derived from an EMBL/GenBank/DDBJ whole genome shotgun (WGS) entry which is preliminary data.</text>
</comment>